<dbReference type="EMBL" id="BBLG01000001">
    <property type="protein sequence ID" value="GAK74607.1"/>
    <property type="molecule type" value="Genomic_DNA"/>
</dbReference>
<gene>
    <name evidence="7" type="ORF">JCM19296_185</name>
    <name evidence="8" type="ORF">JCM19314_2503</name>
</gene>
<evidence type="ECO:0000256" key="4">
    <source>
        <dbReference type="ARBA" id="ARBA00022989"/>
    </source>
</evidence>
<name>A0A081D6R1_NONUL</name>
<dbReference type="InterPro" id="IPR022791">
    <property type="entry name" value="L-PG_synthase/AglD"/>
</dbReference>
<evidence type="ECO:0000256" key="6">
    <source>
        <dbReference type="SAM" id="Phobius"/>
    </source>
</evidence>
<dbReference type="Pfam" id="PF03706">
    <property type="entry name" value="LPG_synthase_TM"/>
    <property type="match status" value="1"/>
</dbReference>
<evidence type="ECO:0000256" key="3">
    <source>
        <dbReference type="ARBA" id="ARBA00022692"/>
    </source>
</evidence>
<dbReference type="Proteomes" id="UP000028980">
    <property type="component" value="Unassembled WGS sequence"/>
</dbReference>
<evidence type="ECO:0000256" key="2">
    <source>
        <dbReference type="ARBA" id="ARBA00022475"/>
    </source>
</evidence>
<accession>A0A081D6R1</accession>
<evidence type="ECO:0000313" key="7">
    <source>
        <dbReference type="EMBL" id="GAK74607.1"/>
    </source>
</evidence>
<dbReference type="Proteomes" id="UP000029226">
    <property type="component" value="Unassembled WGS sequence"/>
</dbReference>
<feature type="transmembrane region" description="Helical" evidence="6">
    <location>
        <begin position="170"/>
        <end position="191"/>
    </location>
</feature>
<feature type="transmembrane region" description="Helical" evidence="6">
    <location>
        <begin position="248"/>
        <end position="266"/>
    </location>
</feature>
<keyword evidence="3 6" id="KW-0812">Transmembrane</keyword>
<proteinExistence type="predicted"/>
<keyword evidence="5 6" id="KW-0472">Membrane</keyword>
<dbReference type="AlphaFoldDB" id="A0A081D6R1"/>
<evidence type="ECO:0000313" key="9">
    <source>
        <dbReference type="Proteomes" id="UP000028980"/>
    </source>
</evidence>
<sequence>MKKASLKALKIVLPLALGIFLIYISYTQFTENQIEEIKSYLIDANYSWIVLGVSLSFLSHLSRAWRWNYMLKAIGHQPAFLTNVMAIGTGYAMNLIIPRSGEVARAVVVNRVDNVPVDKAIGTIIAERVLDFIILLIITATALLVSGTVIIDFFKERLNTAFAKADSSTIIIYGIIALIFTVIVVVLFRYIKPFQKLKNFISGLKDGFNTIWTMQQKWLYLAHTLFIWTMYLLMFYVSIFAIPGTTSIPISGILSAFVAGSFAVAFTNGGFGAYPYFIAQVLLLFDVADTLGTSLGWILWTSQTVLVLVYGIVSFVMLSIKNSVSAK</sequence>
<feature type="transmembrane region" description="Helical" evidence="6">
    <location>
        <begin position="273"/>
        <end position="291"/>
    </location>
</feature>
<keyword evidence="2" id="KW-1003">Cell membrane</keyword>
<protein>
    <submittedName>
        <fullName evidence="7">Putative dolichol-P-glucose synthetase</fullName>
    </submittedName>
</protein>
<dbReference type="EMBL" id="BBMM01000001">
    <property type="protein sequence ID" value="GAK98472.1"/>
    <property type="molecule type" value="Genomic_DNA"/>
</dbReference>
<organism evidence="7 9">
    <name type="scientific">Nonlabens ulvanivorans</name>
    <name type="common">Persicivirga ulvanivorans</name>
    <dbReference type="NCBI Taxonomy" id="906888"/>
    <lineage>
        <taxon>Bacteria</taxon>
        <taxon>Pseudomonadati</taxon>
        <taxon>Bacteroidota</taxon>
        <taxon>Flavobacteriia</taxon>
        <taxon>Flavobacteriales</taxon>
        <taxon>Flavobacteriaceae</taxon>
        <taxon>Nonlabens</taxon>
    </lineage>
</organism>
<dbReference type="PANTHER" id="PTHR39087">
    <property type="entry name" value="UPF0104 MEMBRANE PROTEIN MJ1595"/>
    <property type="match status" value="1"/>
</dbReference>
<evidence type="ECO:0000256" key="1">
    <source>
        <dbReference type="ARBA" id="ARBA00004651"/>
    </source>
</evidence>
<reference evidence="9 10" key="1">
    <citation type="journal article" date="2014" name="Genome Announc.">
        <title>Draft Genome Sequences of Marine Flavobacterium Nonlabens Strains NR17, NR24, NR27, NR32, NR33, and Ara13.</title>
        <authorList>
            <person name="Nakanishi M."/>
            <person name="Meirelles P."/>
            <person name="Suzuki R."/>
            <person name="Takatani N."/>
            <person name="Mino S."/>
            <person name="Suda W."/>
            <person name="Oshima K."/>
            <person name="Hattori M."/>
            <person name="Ohkuma M."/>
            <person name="Hosokawa M."/>
            <person name="Miyashita K."/>
            <person name="Thompson F.L."/>
            <person name="Niwa A."/>
            <person name="Sawabe T."/>
            <person name="Sawabe T."/>
        </authorList>
    </citation>
    <scope>NUCLEOTIDE SEQUENCE [LARGE SCALE GENOMIC DNA]</scope>
    <source>
        <strain evidence="7">JCM 19296</strain>
        <strain evidence="8">JCM 19314</strain>
        <strain evidence="9">JCM19296</strain>
        <strain evidence="10">JCM19314</strain>
    </source>
</reference>
<comment type="caution">
    <text evidence="7">The sequence shown here is derived from an EMBL/GenBank/DDBJ whole genome shotgun (WGS) entry which is preliminary data.</text>
</comment>
<dbReference type="PANTHER" id="PTHR39087:SF2">
    <property type="entry name" value="UPF0104 MEMBRANE PROTEIN MJ1595"/>
    <property type="match status" value="1"/>
</dbReference>
<keyword evidence="4 6" id="KW-1133">Transmembrane helix</keyword>
<feature type="transmembrane region" description="Helical" evidence="6">
    <location>
        <begin position="129"/>
        <end position="150"/>
    </location>
</feature>
<feature type="transmembrane region" description="Helical" evidence="6">
    <location>
        <begin position="297"/>
        <end position="320"/>
    </location>
</feature>
<feature type="transmembrane region" description="Helical" evidence="6">
    <location>
        <begin position="218"/>
        <end position="242"/>
    </location>
</feature>
<feature type="transmembrane region" description="Helical" evidence="6">
    <location>
        <begin position="7"/>
        <end position="26"/>
    </location>
</feature>
<evidence type="ECO:0000256" key="5">
    <source>
        <dbReference type="ARBA" id="ARBA00023136"/>
    </source>
</evidence>
<feature type="transmembrane region" description="Helical" evidence="6">
    <location>
        <begin position="46"/>
        <end position="65"/>
    </location>
</feature>
<comment type="subcellular location">
    <subcellularLocation>
        <location evidence="1">Cell membrane</location>
        <topology evidence="1">Multi-pass membrane protein</topology>
    </subcellularLocation>
</comment>
<dbReference type="GO" id="GO:0005886">
    <property type="term" value="C:plasma membrane"/>
    <property type="evidence" value="ECO:0007669"/>
    <property type="project" value="UniProtKB-SubCell"/>
</dbReference>
<evidence type="ECO:0000313" key="8">
    <source>
        <dbReference type="EMBL" id="GAK98472.1"/>
    </source>
</evidence>
<evidence type="ECO:0000313" key="10">
    <source>
        <dbReference type="Proteomes" id="UP000029226"/>
    </source>
</evidence>